<feature type="domain" description="Chromo" evidence="3">
    <location>
        <begin position="134"/>
        <end position="184"/>
    </location>
</feature>
<feature type="region of interest" description="Disordered" evidence="2">
    <location>
        <begin position="102"/>
        <end position="135"/>
    </location>
</feature>
<evidence type="ECO:0000313" key="5">
    <source>
        <dbReference type="Proteomes" id="UP000030854"/>
    </source>
</evidence>
<proteinExistence type="predicted"/>
<feature type="region of interest" description="Disordered" evidence="2">
    <location>
        <begin position="189"/>
        <end position="215"/>
    </location>
</feature>
<dbReference type="Gene3D" id="2.40.50.40">
    <property type="match status" value="1"/>
</dbReference>
<dbReference type="EMBL" id="JNVN01001591">
    <property type="protein sequence ID" value="KHJ33170.1"/>
    <property type="molecule type" value="Genomic_DNA"/>
</dbReference>
<sequence>MTAPKDQNIKSQPAKRAERFMNRLKEAQEYAAAAMATSQQLMEDHANRSRNPALAFRVGDKLAWVSSKYRITKVVSPHVMELDVPSGIHPRFHVQLLRKASDDPLPSQTIDDSQPPPVFPKSESPDSKNTEPEQYVDRILRAERVRRGRKWVRRVLVKWKGFVEPTWEDRVNLEANKALDDLEKIYGKGDAVGENEGARQGPYRASHRKRNGRQM</sequence>
<feature type="compositionally biased region" description="Basic residues" evidence="2">
    <location>
        <begin position="205"/>
        <end position="215"/>
    </location>
</feature>
<dbReference type="HOGENOM" id="CLU_000384_6_8_1"/>
<dbReference type="InterPro" id="IPR016197">
    <property type="entry name" value="Chromo-like_dom_sf"/>
</dbReference>
<dbReference type="STRING" id="52586.A0A0B1P755"/>
<name>A0A0B1P755_UNCNE</name>
<dbReference type="InterPro" id="IPR000953">
    <property type="entry name" value="Chromo/chromo_shadow_dom"/>
</dbReference>
<evidence type="ECO:0000256" key="2">
    <source>
        <dbReference type="SAM" id="MobiDB-lite"/>
    </source>
</evidence>
<dbReference type="PROSITE" id="PS50013">
    <property type="entry name" value="CHROMO_2"/>
    <property type="match status" value="1"/>
</dbReference>
<dbReference type="AlphaFoldDB" id="A0A0B1P755"/>
<dbReference type="SUPFAM" id="SSF54160">
    <property type="entry name" value="Chromo domain-like"/>
    <property type="match status" value="1"/>
</dbReference>
<comment type="caution">
    <text evidence="4">The sequence shown here is derived from an EMBL/GenBank/DDBJ whole genome shotgun (WGS) entry which is preliminary data.</text>
</comment>
<accession>A0A0B1P755</accession>
<evidence type="ECO:0000313" key="4">
    <source>
        <dbReference type="EMBL" id="KHJ33170.1"/>
    </source>
</evidence>
<evidence type="ECO:0000256" key="1">
    <source>
        <dbReference type="ARBA" id="ARBA00011353"/>
    </source>
</evidence>
<comment type="subunit">
    <text evidence="1">Component of the NuA4 histone acetyltransferase complex.</text>
</comment>
<dbReference type="Proteomes" id="UP000030854">
    <property type="component" value="Unassembled WGS sequence"/>
</dbReference>
<organism evidence="4 5">
    <name type="scientific">Uncinula necator</name>
    <name type="common">Grape powdery mildew</name>
    <dbReference type="NCBI Taxonomy" id="52586"/>
    <lineage>
        <taxon>Eukaryota</taxon>
        <taxon>Fungi</taxon>
        <taxon>Dikarya</taxon>
        <taxon>Ascomycota</taxon>
        <taxon>Pezizomycotina</taxon>
        <taxon>Leotiomycetes</taxon>
        <taxon>Erysiphales</taxon>
        <taxon>Erysiphaceae</taxon>
        <taxon>Erysiphe</taxon>
    </lineage>
</organism>
<feature type="compositionally biased region" description="Basic and acidic residues" evidence="2">
    <location>
        <begin position="123"/>
        <end position="135"/>
    </location>
</feature>
<dbReference type="GO" id="GO:0006338">
    <property type="term" value="P:chromatin remodeling"/>
    <property type="evidence" value="ECO:0007669"/>
    <property type="project" value="UniProtKB-ARBA"/>
</dbReference>
<gene>
    <name evidence="4" type="ORF">EV44_g1312</name>
</gene>
<reference evidence="4 5" key="1">
    <citation type="journal article" date="2014" name="BMC Genomics">
        <title>Adaptive genomic structural variation in the grape powdery mildew pathogen, Erysiphe necator.</title>
        <authorList>
            <person name="Jones L."/>
            <person name="Riaz S."/>
            <person name="Morales-Cruz A."/>
            <person name="Amrine K.C."/>
            <person name="McGuire B."/>
            <person name="Gubler W.D."/>
            <person name="Walker M.A."/>
            <person name="Cantu D."/>
        </authorList>
    </citation>
    <scope>NUCLEOTIDE SEQUENCE [LARGE SCALE GENOMIC DNA]</scope>
    <source>
        <strain evidence="5">c</strain>
    </source>
</reference>
<keyword evidence="5" id="KW-1185">Reference proteome</keyword>
<evidence type="ECO:0000259" key="3">
    <source>
        <dbReference type="PROSITE" id="PS50013"/>
    </source>
</evidence>
<protein>
    <recommendedName>
        <fullName evidence="3">Chromo domain-containing protein</fullName>
    </recommendedName>
</protein>